<protein>
    <recommendedName>
        <fullName evidence="3">DUF2267 domain-containing protein</fullName>
    </recommendedName>
</protein>
<gene>
    <name evidence="1" type="ordered locus">Rcas_2624</name>
</gene>
<dbReference type="AlphaFoldDB" id="A7NMD5"/>
<organism evidence="1 2">
    <name type="scientific">Roseiflexus castenholzii (strain DSM 13941 / HLO8)</name>
    <dbReference type="NCBI Taxonomy" id="383372"/>
    <lineage>
        <taxon>Bacteria</taxon>
        <taxon>Bacillati</taxon>
        <taxon>Chloroflexota</taxon>
        <taxon>Chloroflexia</taxon>
        <taxon>Chloroflexales</taxon>
        <taxon>Roseiflexineae</taxon>
        <taxon>Roseiflexaceae</taxon>
        <taxon>Roseiflexus</taxon>
    </lineage>
</organism>
<dbReference type="EMBL" id="CP000804">
    <property type="protein sequence ID" value="ABU58697.1"/>
    <property type="molecule type" value="Genomic_DNA"/>
</dbReference>
<dbReference type="OrthoDB" id="164619at2"/>
<sequence length="74" mass="7379">MATLVQLVAEKAGITEAQAHMAVRTVADFLKEKLPAPIAGQVEAVLAADASAVAGAAESVLKGLGGFMGSKKDG</sequence>
<keyword evidence="2" id="KW-1185">Reference proteome</keyword>
<evidence type="ECO:0008006" key="3">
    <source>
        <dbReference type="Google" id="ProtNLM"/>
    </source>
</evidence>
<dbReference type="KEGG" id="rca:Rcas_2624"/>
<name>A7NMD5_ROSCS</name>
<dbReference type="HOGENOM" id="CLU_200481_0_0_0"/>
<evidence type="ECO:0000313" key="2">
    <source>
        <dbReference type="Proteomes" id="UP000000263"/>
    </source>
</evidence>
<reference evidence="1 2" key="1">
    <citation type="submission" date="2007-08" db="EMBL/GenBank/DDBJ databases">
        <title>Complete sequence of Roseiflexus castenholzii DSM 13941.</title>
        <authorList>
            <consortium name="US DOE Joint Genome Institute"/>
            <person name="Copeland A."/>
            <person name="Lucas S."/>
            <person name="Lapidus A."/>
            <person name="Barry K."/>
            <person name="Glavina del Rio T."/>
            <person name="Dalin E."/>
            <person name="Tice H."/>
            <person name="Pitluck S."/>
            <person name="Thompson L.S."/>
            <person name="Brettin T."/>
            <person name="Bruce D."/>
            <person name="Detter J.C."/>
            <person name="Han C."/>
            <person name="Tapia R."/>
            <person name="Schmutz J."/>
            <person name="Larimer F."/>
            <person name="Land M."/>
            <person name="Hauser L."/>
            <person name="Kyrpides N."/>
            <person name="Mikhailova N."/>
            <person name="Bryant D.A."/>
            <person name="Hanada S."/>
            <person name="Tsukatani Y."/>
            <person name="Richardson P."/>
        </authorList>
    </citation>
    <scope>NUCLEOTIDE SEQUENCE [LARGE SCALE GENOMIC DNA]</scope>
    <source>
        <strain evidence="2">DSM 13941 / HLO8</strain>
    </source>
</reference>
<dbReference type="eggNOG" id="ENOG5033GX3">
    <property type="taxonomic scope" value="Bacteria"/>
</dbReference>
<dbReference type="Proteomes" id="UP000000263">
    <property type="component" value="Chromosome"/>
</dbReference>
<proteinExistence type="predicted"/>
<accession>A7NMD5</accession>
<dbReference type="RefSeq" id="WP_012121121.1">
    <property type="nucleotide sequence ID" value="NC_009767.1"/>
</dbReference>
<evidence type="ECO:0000313" key="1">
    <source>
        <dbReference type="EMBL" id="ABU58697.1"/>
    </source>
</evidence>